<organism evidence="9">
    <name type="scientific">Lygus hesperus</name>
    <name type="common">Western plant bug</name>
    <dbReference type="NCBI Taxonomy" id="30085"/>
    <lineage>
        <taxon>Eukaryota</taxon>
        <taxon>Metazoa</taxon>
        <taxon>Ecdysozoa</taxon>
        <taxon>Arthropoda</taxon>
        <taxon>Hexapoda</taxon>
        <taxon>Insecta</taxon>
        <taxon>Pterygota</taxon>
        <taxon>Neoptera</taxon>
        <taxon>Paraneoptera</taxon>
        <taxon>Hemiptera</taxon>
        <taxon>Heteroptera</taxon>
        <taxon>Panheteroptera</taxon>
        <taxon>Cimicomorpha</taxon>
        <taxon>Miridae</taxon>
        <taxon>Mirini</taxon>
        <taxon>Lygus</taxon>
    </lineage>
</organism>
<evidence type="ECO:0000259" key="8">
    <source>
        <dbReference type="PROSITE" id="PS51767"/>
    </source>
</evidence>
<dbReference type="GO" id="GO:0006508">
    <property type="term" value="P:proteolysis"/>
    <property type="evidence" value="ECO:0007669"/>
    <property type="project" value="UniProtKB-KW"/>
</dbReference>
<comment type="similarity">
    <text evidence="1 6">Belongs to the peptidase A1 family.</text>
</comment>
<dbReference type="SUPFAM" id="SSF50630">
    <property type="entry name" value="Acid proteases"/>
    <property type="match status" value="1"/>
</dbReference>
<evidence type="ECO:0000256" key="7">
    <source>
        <dbReference type="SAM" id="SignalP"/>
    </source>
</evidence>
<evidence type="ECO:0000256" key="5">
    <source>
        <dbReference type="PIRSR" id="PIRSR601461-1"/>
    </source>
</evidence>
<dbReference type="PROSITE" id="PS00141">
    <property type="entry name" value="ASP_PROTEASE"/>
    <property type="match status" value="2"/>
</dbReference>
<sequence>MSPFAVIAILCCLFYDIIPRAASIKFSIPISKADPTARHEEFRSLMIHTSARLMAERGTHLEPLTNMWNTLYFGEITIGTPPQPFNVIFDTGSSDLWVPSSRSSYCGSSVQNCYSSDQSTTYQMNGSPVTIQYGSGAMVGFLSEDTVTIGGNIVINNQLFGEAVTEQGTLNQPYDGILGLGYPGLSSYMTPPFFAAQAQGWFDRNVFSVLLTKGNNEGSKITFGGWDDSIITSEEMINWAPVTQQAYWKFSVESIFFGDMKFGSTEAIADTGTSLIIGPKSQVSQIVNYLGAVSISGFYAVPTSNVSSLPNFTFVIHGRMYTLPPEQYIVMTDGDYAVLGFGYIEDQSFWILGDVFLSNYYTIFSVEKEAVGFAPLPNNPEPLPEPSSSSIANFCSVFVVLPALYLRR</sequence>
<keyword evidence="3 6" id="KW-0064">Aspartyl protease</keyword>
<dbReference type="EMBL" id="GBHO01027570">
    <property type="protein sequence ID" value="JAG16034.1"/>
    <property type="molecule type" value="Transcribed_RNA"/>
</dbReference>
<dbReference type="EMBL" id="GBRD01007263">
    <property type="protein sequence ID" value="JAG58558.1"/>
    <property type="molecule type" value="Transcribed_RNA"/>
</dbReference>
<feature type="active site" evidence="5">
    <location>
        <position position="270"/>
    </location>
</feature>
<evidence type="ECO:0000256" key="6">
    <source>
        <dbReference type="RuleBase" id="RU000454"/>
    </source>
</evidence>
<dbReference type="AlphaFoldDB" id="A0A0A9X7Q9"/>
<reference evidence="10" key="3">
    <citation type="submission" date="2014-09" db="EMBL/GenBank/DDBJ databases">
        <authorList>
            <person name="Magalhaes I.L.F."/>
            <person name="Oliveira U."/>
            <person name="Santos F.R."/>
            <person name="Vidigal T.H.D.A."/>
            <person name="Brescovit A.D."/>
            <person name="Santos A.J."/>
        </authorList>
    </citation>
    <scope>NUCLEOTIDE SEQUENCE</scope>
</reference>
<evidence type="ECO:0000256" key="3">
    <source>
        <dbReference type="ARBA" id="ARBA00022750"/>
    </source>
</evidence>
<feature type="active site" evidence="5">
    <location>
        <position position="90"/>
    </location>
</feature>
<dbReference type="PANTHER" id="PTHR47966">
    <property type="entry name" value="BETA-SITE APP-CLEAVING ENZYME, ISOFORM A-RELATED"/>
    <property type="match status" value="1"/>
</dbReference>
<keyword evidence="2 6" id="KW-0645">Protease</keyword>
<protein>
    <submittedName>
        <fullName evidence="9">Cathepsin E</fullName>
    </submittedName>
</protein>
<dbReference type="GO" id="GO:0004190">
    <property type="term" value="F:aspartic-type endopeptidase activity"/>
    <property type="evidence" value="ECO:0007669"/>
    <property type="project" value="UniProtKB-KW"/>
</dbReference>
<accession>A0A0A9X7Q9</accession>
<dbReference type="InterPro" id="IPR021109">
    <property type="entry name" value="Peptidase_aspartic_dom_sf"/>
</dbReference>
<proteinExistence type="inferred from homology"/>
<dbReference type="PRINTS" id="PR00792">
    <property type="entry name" value="PEPSIN"/>
</dbReference>
<dbReference type="Gene3D" id="2.40.70.10">
    <property type="entry name" value="Acid Proteases"/>
    <property type="match status" value="2"/>
</dbReference>
<dbReference type="InterPro" id="IPR033121">
    <property type="entry name" value="PEPTIDASE_A1"/>
</dbReference>
<evidence type="ECO:0000256" key="4">
    <source>
        <dbReference type="ARBA" id="ARBA00022801"/>
    </source>
</evidence>
<keyword evidence="4 6" id="KW-0378">Hydrolase</keyword>
<evidence type="ECO:0000256" key="1">
    <source>
        <dbReference type="ARBA" id="ARBA00007447"/>
    </source>
</evidence>
<evidence type="ECO:0000313" key="10">
    <source>
        <dbReference type="EMBL" id="JAG51097.1"/>
    </source>
</evidence>
<dbReference type="PANTHER" id="PTHR47966:SF51">
    <property type="entry name" value="BETA-SITE APP-CLEAVING ENZYME, ISOFORM A-RELATED"/>
    <property type="match status" value="1"/>
</dbReference>
<feature type="signal peptide" evidence="7">
    <location>
        <begin position="1"/>
        <end position="23"/>
    </location>
</feature>
<reference evidence="9" key="1">
    <citation type="journal article" date="2014" name="PLoS ONE">
        <title>Transcriptome-Based Identification of ABC Transporters in the Western Tarnished Plant Bug Lygus hesperus.</title>
        <authorList>
            <person name="Hull J.J."/>
            <person name="Chaney K."/>
            <person name="Geib S.M."/>
            <person name="Fabrick J.A."/>
            <person name="Brent C.S."/>
            <person name="Walsh D."/>
            <person name="Lavine L.C."/>
        </authorList>
    </citation>
    <scope>NUCLEOTIDE SEQUENCE</scope>
</reference>
<gene>
    <name evidence="9" type="primary">CTSE</name>
    <name evidence="9" type="ORF">CM83_54202</name>
</gene>
<name>A0A0A9X7Q9_LYGHE</name>
<dbReference type="EMBL" id="GBRD01014728">
    <property type="protein sequence ID" value="JAG51098.1"/>
    <property type="molecule type" value="Transcribed_RNA"/>
</dbReference>
<feature type="domain" description="Peptidase A1" evidence="8">
    <location>
        <begin position="72"/>
        <end position="374"/>
    </location>
</feature>
<dbReference type="PROSITE" id="PS51767">
    <property type="entry name" value="PEPTIDASE_A1"/>
    <property type="match status" value="1"/>
</dbReference>
<evidence type="ECO:0000313" key="9">
    <source>
        <dbReference type="EMBL" id="JAG16034.1"/>
    </source>
</evidence>
<evidence type="ECO:0000256" key="2">
    <source>
        <dbReference type="ARBA" id="ARBA00022670"/>
    </source>
</evidence>
<dbReference type="Pfam" id="PF00026">
    <property type="entry name" value="Asp"/>
    <property type="match status" value="1"/>
</dbReference>
<dbReference type="FunFam" id="2.40.70.10:FF:000115">
    <property type="entry name" value="Lysosomal aspartic protease"/>
    <property type="match status" value="1"/>
</dbReference>
<reference evidence="9" key="2">
    <citation type="submission" date="2014-07" db="EMBL/GenBank/DDBJ databases">
        <authorList>
            <person name="Hull J."/>
        </authorList>
    </citation>
    <scope>NUCLEOTIDE SEQUENCE</scope>
</reference>
<dbReference type="InterPro" id="IPR001969">
    <property type="entry name" value="Aspartic_peptidase_AS"/>
</dbReference>
<feature type="chain" id="PRO_5015033821" evidence="7">
    <location>
        <begin position="24"/>
        <end position="408"/>
    </location>
</feature>
<dbReference type="EMBL" id="GBRD01014729">
    <property type="protein sequence ID" value="JAG51097.1"/>
    <property type="molecule type" value="Transcribed_RNA"/>
</dbReference>
<dbReference type="InterPro" id="IPR001461">
    <property type="entry name" value="Aspartic_peptidase_A1"/>
</dbReference>
<keyword evidence="7" id="KW-0732">Signal</keyword>